<proteinExistence type="predicted"/>
<protein>
    <recommendedName>
        <fullName evidence="4">DUF4418 domain-containing protein</fullName>
    </recommendedName>
</protein>
<accession>A0A1I0AAW1</accession>
<gene>
    <name evidence="2" type="ORF">SAMN04487772_10552</name>
</gene>
<organism evidence="2 3">
    <name type="scientific">[Clostridium] polysaccharolyticum</name>
    <dbReference type="NCBI Taxonomy" id="29364"/>
    <lineage>
        <taxon>Bacteria</taxon>
        <taxon>Bacillati</taxon>
        <taxon>Bacillota</taxon>
        <taxon>Clostridia</taxon>
        <taxon>Lachnospirales</taxon>
        <taxon>Lachnospiraceae</taxon>
    </lineage>
</organism>
<feature type="transmembrane region" description="Helical" evidence="1">
    <location>
        <begin position="70"/>
        <end position="90"/>
    </location>
</feature>
<sequence>MKLLKWINGLLGLLSVLIVAGVYQFAHVCTSMEGMKPPCHVTRTWSVILGISLAVISIILIFIKNSIIRNVLLGIRFIFSLAIVLLPDIIAPVCKMKTMHCYLYTRPFLILIGVLLISFELVHFLMAKYLVKGGKHGALS</sequence>
<dbReference type="OrthoDB" id="2005481at2"/>
<feature type="transmembrane region" description="Helical" evidence="1">
    <location>
        <begin position="110"/>
        <end position="131"/>
    </location>
</feature>
<evidence type="ECO:0000256" key="1">
    <source>
        <dbReference type="SAM" id="Phobius"/>
    </source>
</evidence>
<evidence type="ECO:0008006" key="4">
    <source>
        <dbReference type="Google" id="ProtNLM"/>
    </source>
</evidence>
<dbReference type="AlphaFoldDB" id="A0A1I0AAW1"/>
<feature type="transmembrane region" description="Helical" evidence="1">
    <location>
        <begin position="42"/>
        <end position="63"/>
    </location>
</feature>
<dbReference type="Pfam" id="PF14387">
    <property type="entry name" value="DUF4418"/>
    <property type="match status" value="1"/>
</dbReference>
<dbReference type="STRING" id="29364.SAMN04487772_10552"/>
<dbReference type="InterPro" id="IPR025531">
    <property type="entry name" value="DUF4418"/>
</dbReference>
<keyword evidence="1" id="KW-0472">Membrane</keyword>
<keyword evidence="1" id="KW-0812">Transmembrane</keyword>
<keyword evidence="3" id="KW-1185">Reference proteome</keyword>
<reference evidence="2 3" key="1">
    <citation type="submission" date="2016-10" db="EMBL/GenBank/DDBJ databases">
        <authorList>
            <person name="de Groot N.N."/>
        </authorList>
    </citation>
    <scope>NUCLEOTIDE SEQUENCE [LARGE SCALE GENOMIC DNA]</scope>
    <source>
        <strain evidence="2 3">DSM 1801</strain>
    </source>
</reference>
<name>A0A1I0AAW1_9FIRM</name>
<dbReference type="Proteomes" id="UP000199800">
    <property type="component" value="Unassembled WGS sequence"/>
</dbReference>
<dbReference type="RefSeq" id="WP_092476928.1">
    <property type="nucleotide sequence ID" value="NZ_FOHN01000005.1"/>
</dbReference>
<dbReference type="EMBL" id="FOHN01000005">
    <property type="protein sequence ID" value="SES91163.1"/>
    <property type="molecule type" value="Genomic_DNA"/>
</dbReference>
<keyword evidence="1" id="KW-1133">Transmembrane helix</keyword>
<evidence type="ECO:0000313" key="3">
    <source>
        <dbReference type="Proteomes" id="UP000199800"/>
    </source>
</evidence>
<evidence type="ECO:0000313" key="2">
    <source>
        <dbReference type="EMBL" id="SES91163.1"/>
    </source>
</evidence>